<evidence type="ECO:0000313" key="2">
    <source>
        <dbReference type="Proteomes" id="UP000742934"/>
    </source>
</evidence>
<reference evidence="1" key="1">
    <citation type="submission" date="2021-05" db="EMBL/GenBank/DDBJ databases">
        <title>The batch submission of Enterobacter spp. strains.</title>
        <authorList>
            <person name="Wei L."/>
            <person name="Wang C."/>
            <person name="Feng Y."/>
            <person name="Zong Z."/>
        </authorList>
    </citation>
    <scope>NUCLEOTIDE SEQUENCE</scope>
    <source>
        <strain evidence="1">090086</strain>
    </source>
</reference>
<organism evidence="1 2">
    <name type="scientific">Enterobacter hormaechei subsp. hoffmannii</name>
    <dbReference type="NCBI Taxonomy" id="1812934"/>
    <lineage>
        <taxon>Bacteria</taxon>
        <taxon>Pseudomonadati</taxon>
        <taxon>Pseudomonadota</taxon>
        <taxon>Gammaproteobacteria</taxon>
        <taxon>Enterobacterales</taxon>
        <taxon>Enterobacteriaceae</taxon>
        <taxon>Enterobacter</taxon>
        <taxon>Enterobacter cloacae complex</taxon>
    </lineage>
</organism>
<dbReference type="Proteomes" id="UP000742934">
    <property type="component" value="Unassembled WGS sequence"/>
</dbReference>
<protein>
    <submittedName>
        <fullName evidence="1">Uncharacterized protein</fullName>
    </submittedName>
</protein>
<name>A0A9Q2WD15_9ENTR</name>
<dbReference type="EMBL" id="JAHEVK010000019">
    <property type="protein sequence ID" value="MBT1778300.1"/>
    <property type="molecule type" value="Genomic_DNA"/>
</dbReference>
<evidence type="ECO:0000313" key="1">
    <source>
        <dbReference type="EMBL" id="MBT1778300.1"/>
    </source>
</evidence>
<dbReference type="AlphaFoldDB" id="A0A9Q2WD15"/>
<gene>
    <name evidence="1" type="ORF">KK080_15980</name>
</gene>
<accession>A0A9Q2WD15</accession>
<proteinExistence type="predicted"/>
<comment type="caution">
    <text evidence="1">The sequence shown here is derived from an EMBL/GenBank/DDBJ whole genome shotgun (WGS) entry which is preliminary data.</text>
</comment>
<sequence length="189" mass="20960">MCQNCKAKAAEMNAKFEEMEVADLVKMLGIVRGTEQSSAPERLITVVKFASIFDDPMEIIGLAHHLGVHYLAEKDRADKMQSTLNMVSEQKCAPSASKADETVASKDREIAGLKSSMAILISAFKLMTTQTGFKMPDLKSDDPMAVRQMLGSMADQLDSTKSLLEDMMRELTHRHDLNKRPQKDLSASH</sequence>